<keyword evidence="3" id="KW-1185">Reference proteome</keyword>
<proteinExistence type="predicted"/>
<keyword evidence="1" id="KW-0732">Signal</keyword>
<evidence type="ECO:0000313" key="2">
    <source>
        <dbReference type="EMBL" id="MBD2858472.1"/>
    </source>
</evidence>
<name>A0A927C1T6_9GAMM</name>
<dbReference type="RefSeq" id="WP_190763323.1">
    <property type="nucleotide sequence ID" value="NZ_JACXLD010000002.1"/>
</dbReference>
<accession>A0A927C1T6</accession>
<reference evidence="2" key="1">
    <citation type="submission" date="2020-09" db="EMBL/GenBank/DDBJ databases">
        <authorList>
            <person name="Yoon J.-W."/>
        </authorList>
    </citation>
    <scope>NUCLEOTIDE SEQUENCE</scope>
    <source>
        <strain evidence="2">KMU-158</strain>
    </source>
</reference>
<dbReference type="Proteomes" id="UP000610558">
    <property type="component" value="Unassembled WGS sequence"/>
</dbReference>
<feature type="signal peptide" evidence="1">
    <location>
        <begin position="1"/>
        <end position="20"/>
    </location>
</feature>
<comment type="caution">
    <text evidence="2">The sequence shown here is derived from an EMBL/GenBank/DDBJ whole genome shotgun (WGS) entry which is preliminary data.</text>
</comment>
<dbReference type="AlphaFoldDB" id="A0A927C1T6"/>
<evidence type="ECO:0000256" key="1">
    <source>
        <dbReference type="SAM" id="SignalP"/>
    </source>
</evidence>
<gene>
    <name evidence="2" type="ORF">IB286_05560</name>
</gene>
<evidence type="ECO:0000313" key="3">
    <source>
        <dbReference type="Proteomes" id="UP000610558"/>
    </source>
</evidence>
<dbReference type="Pfam" id="PF12266">
    <property type="entry name" value="DUF3613"/>
    <property type="match status" value="1"/>
</dbReference>
<organism evidence="2 3">
    <name type="scientific">Spongiibacter pelagi</name>
    <dbReference type="NCBI Taxonomy" id="2760804"/>
    <lineage>
        <taxon>Bacteria</taxon>
        <taxon>Pseudomonadati</taxon>
        <taxon>Pseudomonadota</taxon>
        <taxon>Gammaproteobacteria</taxon>
        <taxon>Cellvibrionales</taxon>
        <taxon>Spongiibacteraceae</taxon>
        <taxon>Spongiibacter</taxon>
    </lineage>
</organism>
<feature type="chain" id="PRO_5038031893" evidence="1">
    <location>
        <begin position="21"/>
        <end position="90"/>
    </location>
</feature>
<protein>
    <submittedName>
        <fullName evidence="2">DUF3613 domain-containing protein</fullName>
    </submittedName>
</protein>
<dbReference type="InterPro" id="IPR022053">
    <property type="entry name" value="DUF3613"/>
</dbReference>
<sequence>MRASALLILSSLLLAPTVYAQDGKDSGYQSERPNTRVAQLMELQRSGKQESKEEQHLDGQTRTKVYTRYVDSFDSPIPERFTGDNFTASE</sequence>
<dbReference type="EMBL" id="JACXLD010000002">
    <property type="protein sequence ID" value="MBD2858472.1"/>
    <property type="molecule type" value="Genomic_DNA"/>
</dbReference>